<dbReference type="Proteomes" id="UP000031465">
    <property type="component" value="Unassembled WGS sequence"/>
</dbReference>
<reference evidence="2 3" key="1">
    <citation type="journal article" date="2014" name="Mol. Biol. Evol.">
        <title>Massive expansion of Ubiquitination-related gene families within the Chlamydiae.</title>
        <authorList>
            <person name="Domman D."/>
            <person name="Collingro A."/>
            <person name="Lagkouvardos I."/>
            <person name="Gehre L."/>
            <person name="Weinmaier T."/>
            <person name="Rattei T."/>
            <person name="Subtil A."/>
            <person name="Horn M."/>
        </authorList>
    </citation>
    <scope>NUCLEOTIDE SEQUENCE [LARGE SCALE GENOMIC DNA]</scope>
    <source>
        <strain evidence="2 3">EI2</strain>
    </source>
</reference>
<comment type="caution">
    <text evidence="2">The sequence shown here is derived from an EMBL/GenBank/DDBJ whole genome shotgun (WGS) entry which is preliminary data.</text>
</comment>
<dbReference type="InterPro" id="IPR002716">
    <property type="entry name" value="PIN_dom"/>
</dbReference>
<protein>
    <submittedName>
        <fullName evidence="2">PilT protein</fullName>
    </submittedName>
</protein>
<accession>A0A0C1JUH4</accession>
<dbReference type="PANTHER" id="PTHR36173:SF2">
    <property type="entry name" value="RIBONUCLEASE VAPC16"/>
    <property type="match status" value="1"/>
</dbReference>
<dbReference type="Pfam" id="PF01850">
    <property type="entry name" value="PIN"/>
    <property type="match status" value="1"/>
</dbReference>
<organism evidence="2 3">
    <name type="scientific">Candidatus Protochlamydia amoebophila</name>
    <dbReference type="NCBI Taxonomy" id="362787"/>
    <lineage>
        <taxon>Bacteria</taxon>
        <taxon>Pseudomonadati</taxon>
        <taxon>Chlamydiota</taxon>
        <taxon>Chlamydiia</taxon>
        <taxon>Parachlamydiales</taxon>
        <taxon>Parachlamydiaceae</taxon>
        <taxon>Candidatus Protochlamydia</taxon>
    </lineage>
</organism>
<feature type="domain" description="PIN" evidence="1">
    <location>
        <begin position="2"/>
        <end position="79"/>
    </location>
</feature>
<dbReference type="SUPFAM" id="SSF88723">
    <property type="entry name" value="PIN domain-like"/>
    <property type="match status" value="1"/>
</dbReference>
<dbReference type="InterPro" id="IPR029060">
    <property type="entry name" value="PIN-like_dom_sf"/>
</dbReference>
<gene>
    <name evidence="2" type="ORF">DB44_FF00230</name>
</gene>
<evidence type="ECO:0000259" key="1">
    <source>
        <dbReference type="Pfam" id="PF01850"/>
    </source>
</evidence>
<dbReference type="PANTHER" id="PTHR36173">
    <property type="entry name" value="RIBONUCLEASE VAPC16-RELATED"/>
    <property type="match status" value="1"/>
</dbReference>
<evidence type="ECO:0000313" key="2">
    <source>
        <dbReference type="EMBL" id="KIC70942.1"/>
    </source>
</evidence>
<proteinExistence type="predicted"/>
<dbReference type="CDD" id="cd09872">
    <property type="entry name" value="PIN_Sll0205-like"/>
    <property type="match status" value="1"/>
</dbReference>
<evidence type="ECO:0000313" key="3">
    <source>
        <dbReference type="Proteomes" id="UP000031465"/>
    </source>
</evidence>
<dbReference type="EMBL" id="JSAN01000128">
    <property type="protein sequence ID" value="KIC70942.1"/>
    <property type="molecule type" value="Genomic_DNA"/>
</dbReference>
<dbReference type="InterPro" id="IPR041705">
    <property type="entry name" value="PIN_Sll0205"/>
</dbReference>
<dbReference type="AlphaFoldDB" id="A0A0C1JUH4"/>
<dbReference type="RefSeq" id="WP_420885297.1">
    <property type="nucleotide sequence ID" value="NZ_JSAN01000128.1"/>
</dbReference>
<name>A0A0C1JUH4_9BACT</name>
<sequence>MWEATIKARLGKLDVKIDDLVKAISFRGFLELSITAEHAAATDRLSNLHRDPFDRILLAQAITEPLTFLTADELLKDYSRLVTII</sequence>
<dbReference type="InterPro" id="IPR052919">
    <property type="entry name" value="TA_system_RNase"/>
</dbReference>